<feature type="compositionally biased region" description="Acidic residues" evidence="1">
    <location>
        <begin position="875"/>
        <end position="907"/>
    </location>
</feature>
<evidence type="ECO:0000256" key="1">
    <source>
        <dbReference type="SAM" id="MobiDB-lite"/>
    </source>
</evidence>
<dbReference type="EMBL" id="JANCMW010000004">
    <property type="protein sequence ID" value="MDF0750393.1"/>
    <property type="molecule type" value="Genomic_DNA"/>
</dbReference>
<reference evidence="4" key="1">
    <citation type="submission" date="2022-07" db="EMBL/GenBank/DDBJ databases">
        <title>Marinobacter iranensis a new bacterium isolate from a hipersaline lake in Iran.</title>
        <authorList>
            <person name="Mohammad A.M.A."/>
            <person name="Cristina S.-P."/>
            <person name="Antonio V."/>
        </authorList>
    </citation>
    <scope>NUCLEOTIDE SEQUENCE</scope>
    <source>
        <strain evidence="4">71-i</strain>
    </source>
</reference>
<feature type="compositionally biased region" description="Acidic residues" evidence="1">
    <location>
        <begin position="793"/>
        <end position="840"/>
    </location>
</feature>
<feature type="signal peptide" evidence="2">
    <location>
        <begin position="1"/>
        <end position="23"/>
    </location>
</feature>
<feature type="compositionally biased region" description="Acidic residues" evidence="1">
    <location>
        <begin position="999"/>
        <end position="1012"/>
    </location>
</feature>
<feature type="compositionally biased region" description="Acidic residues" evidence="1">
    <location>
        <begin position="847"/>
        <end position="867"/>
    </location>
</feature>
<dbReference type="NCBIfam" id="TIGR03505">
    <property type="entry name" value="FimV_core"/>
    <property type="match status" value="1"/>
</dbReference>
<feature type="compositionally biased region" description="Acidic residues" evidence="1">
    <location>
        <begin position="706"/>
        <end position="728"/>
    </location>
</feature>
<feature type="compositionally biased region" description="Acidic residues" evidence="1">
    <location>
        <begin position="476"/>
        <end position="485"/>
    </location>
</feature>
<feature type="chain" id="PRO_5045407668" description="FimV N-terminal domain-containing protein" evidence="2">
    <location>
        <begin position="24"/>
        <end position="1066"/>
    </location>
</feature>
<gene>
    <name evidence="4" type="ORF">NLU14_09130</name>
</gene>
<proteinExistence type="predicted"/>
<evidence type="ECO:0000259" key="3">
    <source>
        <dbReference type="Pfam" id="PF25800"/>
    </source>
</evidence>
<keyword evidence="5" id="KW-1185">Reference proteome</keyword>
<feature type="region of interest" description="Disordered" evidence="1">
    <location>
        <begin position="138"/>
        <end position="188"/>
    </location>
</feature>
<dbReference type="NCBIfam" id="TIGR03504">
    <property type="entry name" value="FimV_Cterm"/>
    <property type="match status" value="1"/>
</dbReference>
<evidence type="ECO:0000256" key="2">
    <source>
        <dbReference type="SAM" id="SignalP"/>
    </source>
</evidence>
<protein>
    <recommendedName>
        <fullName evidence="3">FimV N-terminal domain-containing protein</fullName>
    </recommendedName>
</protein>
<dbReference type="InterPro" id="IPR057840">
    <property type="entry name" value="FimV_N"/>
</dbReference>
<keyword evidence="2" id="KW-0732">Signal</keyword>
<feature type="compositionally biased region" description="Gly residues" evidence="1">
    <location>
        <begin position="306"/>
        <end position="319"/>
    </location>
</feature>
<feature type="region of interest" description="Disordered" evidence="1">
    <location>
        <begin position="660"/>
        <end position="1019"/>
    </location>
</feature>
<accession>A0ABT5Y9N1</accession>
<feature type="region of interest" description="Disordered" evidence="1">
    <location>
        <begin position="367"/>
        <end position="514"/>
    </location>
</feature>
<feature type="compositionally biased region" description="Acidic residues" evidence="1">
    <location>
        <begin position="457"/>
        <end position="467"/>
    </location>
</feature>
<organism evidence="4 5">
    <name type="scientific">Marinobacter iranensis</name>
    <dbReference type="NCBI Taxonomy" id="2962607"/>
    <lineage>
        <taxon>Bacteria</taxon>
        <taxon>Pseudomonadati</taxon>
        <taxon>Pseudomonadota</taxon>
        <taxon>Gammaproteobacteria</taxon>
        <taxon>Pseudomonadales</taxon>
        <taxon>Marinobacteraceae</taxon>
        <taxon>Marinobacter</taxon>
    </lineage>
</organism>
<feature type="domain" description="FimV N-terminal" evidence="3">
    <location>
        <begin position="24"/>
        <end position="131"/>
    </location>
</feature>
<feature type="compositionally biased region" description="Basic and acidic residues" evidence="1">
    <location>
        <begin position="676"/>
        <end position="691"/>
    </location>
</feature>
<feature type="compositionally biased region" description="Low complexity" evidence="1">
    <location>
        <begin position="144"/>
        <end position="163"/>
    </location>
</feature>
<dbReference type="Pfam" id="PF25800">
    <property type="entry name" value="FimV_N"/>
    <property type="match status" value="1"/>
</dbReference>
<feature type="compositionally biased region" description="Acidic residues" evidence="1">
    <location>
        <begin position="436"/>
        <end position="451"/>
    </location>
</feature>
<comment type="caution">
    <text evidence="4">The sequence shown here is derived from an EMBL/GenBank/DDBJ whole genome shotgun (WGS) entry which is preliminary data.</text>
</comment>
<dbReference type="InterPro" id="IPR020012">
    <property type="entry name" value="LysM_FimV"/>
</dbReference>
<feature type="compositionally biased region" description="Polar residues" evidence="1">
    <location>
        <begin position="255"/>
        <end position="281"/>
    </location>
</feature>
<feature type="compositionally biased region" description="Acidic residues" evidence="1">
    <location>
        <begin position="929"/>
        <end position="979"/>
    </location>
</feature>
<feature type="region of interest" description="Disordered" evidence="1">
    <location>
        <begin position="255"/>
        <end position="319"/>
    </location>
</feature>
<name>A0ABT5Y9N1_9GAMM</name>
<dbReference type="InterPro" id="IPR038440">
    <property type="entry name" value="FimV_C_sf"/>
</dbReference>
<feature type="compositionally biased region" description="Basic and acidic residues" evidence="1">
    <location>
        <begin position="919"/>
        <end position="928"/>
    </location>
</feature>
<sequence length="1066" mass="113637">MKVRKLAVALALAGGLGSGVAQALGLGEIELQSYLNEPLDADINLRKSEGVDPGDVFVNIAPESAYERVGIDRNYFLTKLDFRVTTASDGSLVVNVSSREPLREPYLNFLLEVTWPNGRLMREYSVLVDPPVYAEESGVQEQIAAPSTPQASQPARQQQQPRVTSREPRRTTTTQRARTFGPTGPSDTLWNIASSVRPDSSVSMQQVMLALQDLNPDAFIAGNINRLKRGQVLRVPDIEQIRSRSRAEAVRQVAAQNEAFSTPDRTVDATDTQVASGQPTEGQAAGGDELRLLAGDTGTRDAEEGGSAGGDGDTAGGVDAGSAVAMEELESARRENDELTGRVDDLQEQVETLQRLLELKNTQLAEIQQAEGDNGQPADAPGEEALAEQVAEGGADVAAPEGELADATTEKTDAAESADVDAGAGAGAGEPSATDDMAEDSVTDAAEDDSEAPAMDDGAEMAEEDVASGDAATGEMADDEADQEEAGVAAPAPEQPASEAPTPPAEPDQGFPSNIMSAITNNPVYQIALGGGLVVLLLLLLLLARRNANREKAFYDQLNSEADGDTDSFDLTLDEDEGAEAPENDPLAEADAYIAYGRMDQAAQSLETAISREPSRTDLRLKLLGVYADTQDRQSFEKQLGEVETLEDEQALAEAHALRTRLEEAESMPSIDDLESQLRSDSFDTGAREEEPVSDELASDRYESATGEEEEDEFGSLETDFSDLDESEEAHSGESEKEPGPDDLIEYDLSGIDTSSSEDEASVDETDELTDDSFDFSLEDETADEPEKHGADDDLSLDFADEESAEAADESDEFDSLELDEGDLESTEVDTGEPEGEDLEIDKLEEGDLEEGELDSLDESFLDELDAELDKVAGEDEASSDSEQGELDDLELDVSDEDLALMEEFADSGDSAGTDAVTDQEKDDKTPLDEELGLEDTLSGEEPADPEETVAGAEEVEEELPELSDEDLAAIDEAPEGDAGEPPVASDTASSRAGSGSGDIDEADLGDDDDFDFLTGTDEASTKLDLARAYVEMGDVDGARDILEEVALEGSEEQKAEAQDLLKNLS</sequence>
<dbReference type="Gene3D" id="1.20.58.2200">
    <property type="match status" value="1"/>
</dbReference>
<feature type="compositionally biased region" description="Basic and acidic residues" evidence="1">
    <location>
        <begin position="729"/>
        <end position="740"/>
    </location>
</feature>
<dbReference type="RefSeq" id="WP_275705921.1">
    <property type="nucleotide sequence ID" value="NZ_JANCMW010000004.1"/>
</dbReference>
<feature type="compositionally biased region" description="Acidic residues" evidence="1">
    <location>
        <begin position="756"/>
        <end position="784"/>
    </location>
</feature>
<dbReference type="Proteomes" id="UP001143391">
    <property type="component" value="Unassembled WGS sequence"/>
</dbReference>
<evidence type="ECO:0000313" key="4">
    <source>
        <dbReference type="EMBL" id="MDF0750393.1"/>
    </source>
</evidence>
<feature type="compositionally biased region" description="Low complexity" evidence="1">
    <location>
        <begin position="486"/>
        <end position="500"/>
    </location>
</feature>
<evidence type="ECO:0000313" key="5">
    <source>
        <dbReference type="Proteomes" id="UP001143391"/>
    </source>
</evidence>
<dbReference type="InterPro" id="IPR020011">
    <property type="entry name" value="FimV_C"/>
</dbReference>